<evidence type="ECO:0000256" key="1">
    <source>
        <dbReference type="ARBA" id="ARBA00004271"/>
    </source>
</evidence>
<evidence type="ECO:0000256" key="3">
    <source>
        <dbReference type="ARBA" id="ARBA00022523"/>
    </source>
</evidence>
<keyword evidence="9" id="KW-0732">Signal</keyword>
<sequence>MMKYYSFVFCIAFSFWFRICLADSDNLQDACPTATTGQQQTVFFNGLPCKNPTNIIASDFKTSKLNHGGDTDNFFRSSTTLITAADFPGLNTLGLSIARTDLDVDGMVTPHAHPRASEMFFVRKGAVVAGFIDTKNQVFQKLLKEGDVFVFPRGLLHFCLNAGYELAVVFSVLNSQNPGMVSVTDAMFEPESDAIKMLIGRIISTTLGANLMQNVTLDGFHHL</sequence>
<keyword evidence="3 9" id="KW-0052">Apoplast</keyword>
<dbReference type="PANTHER" id="PTHR31238">
    <property type="entry name" value="GERMIN-LIKE PROTEIN SUBFAMILY 3 MEMBER 3"/>
    <property type="match status" value="1"/>
</dbReference>
<dbReference type="PROSITE" id="PS00725">
    <property type="entry name" value="GERMIN"/>
    <property type="match status" value="1"/>
</dbReference>
<evidence type="ECO:0000256" key="7">
    <source>
        <dbReference type="ARBA" id="ARBA00023180"/>
    </source>
</evidence>
<dbReference type="SMART" id="SM00835">
    <property type="entry name" value="Cupin_1"/>
    <property type="match status" value="1"/>
</dbReference>
<evidence type="ECO:0000256" key="4">
    <source>
        <dbReference type="ARBA" id="ARBA00022525"/>
    </source>
</evidence>
<evidence type="ECO:0000256" key="2">
    <source>
        <dbReference type="ARBA" id="ARBA00007456"/>
    </source>
</evidence>
<keyword evidence="6" id="KW-1015">Disulfide bond</keyword>
<feature type="domain" description="Cupin type-1" evidence="10">
    <location>
        <begin position="63"/>
        <end position="215"/>
    </location>
</feature>
<dbReference type="InterPro" id="IPR001929">
    <property type="entry name" value="Germin"/>
</dbReference>
<evidence type="ECO:0000259" key="10">
    <source>
        <dbReference type="SMART" id="SM00835"/>
    </source>
</evidence>
<dbReference type="CDD" id="cd02241">
    <property type="entry name" value="cupin_OxOx"/>
    <property type="match status" value="1"/>
</dbReference>
<evidence type="ECO:0000256" key="8">
    <source>
        <dbReference type="ARBA" id="ARBA00023211"/>
    </source>
</evidence>
<evidence type="ECO:0000256" key="5">
    <source>
        <dbReference type="ARBA" id="ARBA00022723"/>
    </source>
</evidence>
<dbReference type="InterPro" id="IPR006045">
    <property type="entry name" value="Cupin_1"/>
</dbReference>
<dbReference type="InterPro" id="IPR011051">
    <property type="entry name" value="RmlC_Cupin_sf"/>
</dbReference>
<evidence type="ECO:0000256" key="9">
    <source>
        <dbReference type="RuleBase" id="RU366015"/>
    </source>
</evidence>
<dbReference type="Proteomes" id="UP001227230">
    <property type="component" value="Chromosome 16"/>
</dbReference>
<name>A0ABY9DL45_VITVI</name>
<reference evidence="11 12" key="1">
    <citation type="journal article" date="2023" name="Hortic Res">
        <title>The complete reference genome for grapevine (Vitis vinifera L.) genetics and breeding.</title>
        <authorList>
            <person name="Shi X."/>
            <person name="Cao S."/>
            <person name="Wang X."/>
            <person name="Huang S."/>
            <person name="Wang Y."/>
            <person name="Liu Z."/>
            <person name="Liu W."/>
            <person name="Leng X."/>
            <person name="Peng Y."/>
            <person name="Wang N."/>
            <person name="Wang Y."/>
            <person name="Ma Z."/>
            <person name="Xu X."/>
            <person name="Zhang F."/>
            <person name="Xue H."/>
            <person name="Zhong H."/>
            <person name="Wang Y."/>
            <person name="Zhang K."/>
            <person name="Velt A."/>
            <person name="Avia K."/>
            <person name="Holtgrawe D."/>
            <person name="Grimplet J."/>
            <person name="Matus J.T."/>
            <person name="Ware D."/>
            <person name="Wu X."/>
            <person name="Wang H."/>
            <person name="Liu C."/>
            <person name="Fang Y."/>
            <person name="Rustenholz C."/>
            <person name="Cheng Z."/>
            <person name="Xiao H."/>
            <person name="Zhou Y."/>
        </authorList>
    </citation>
    <scope>NUCLEOTIDE SEQUENCE [LARGE SCALE GENOMIC DNA]</scope>
    <source>
        <strain evidence="12">cv. Pinot noir / PN40024</strain>
        <tissue evidence="11">Leaf</tissue>
    </source>
</reference>
<dbReference type="PRINTS" id="PR00325">
    <property type="entry name" value="GERMIN"/>
</dbReference>
<dbReference type="InterPro" id="IPR019780">
    <property type="entry name" value="Germin_Mn-BS"/>
</dbReference>
<feature type="chain" id="PRO_5044955216" description="Germin-like protein" evidence="9">
    <location>
        <begin position="23"/>
        <end position="223"/>
    </location>
</feature>
<comment type="similarity">
    <text evidence="2 9">Belongs to the germin family.</text>
</comment>
<dbReference type="EMBL" id="CP126663">
    <property type="protein sequence ID" value="WKA07783.1"/>
    <property type="molecule type" value="Genomic_DNA"/>
</dbReference>
<dbReference type="Pfam" id="PF00190">
    <property type="entry name" value="Cupin_1"/>
    <property type="match status" value="1"/>
</dbReference>
<keyword evidence="5 9" id="KW-0479">Metal-binding</keyword>
<comment type="subcellular location">
    <subcellularLocation>
        <location evidence="1 9">Secreted</location>
        <location evidence="1 9">Extracellular space</location>
        <location evidence="1 9">Apoplast</location>
    </subcellularLocation>
</comment>
<evidence type="ECO:0000313" key="12">
    <source>
        <dbReference type="Proteomes" id="UP001227230"/>
    </source>
</evidence>
<dbReference type="InterPro" id="IPR014710">
    <property type="entry name" value="RmlC-like_jellyroll"/>
</dbReference>
<dbReference type="Gene3D" id="2.60.120.10">
    <property type="entry name" value="Jelly Rolls"/>
    <property type="match status" value="1"/>
</dbReference>
<organism evidence="11 12">
    <name type="scientific">Vitis vinifera</name>
    <name type="common">Grape</name>
    <dbReference type="NCBI Taxonomy" id="29760"/>
    <lineage>
        <taxon>Eukaryota</taxon>
        <taxon>Viridiplantae</taxon>
        <taxon>Streptophyta</taxon>
        <taxon>Embryophyta</taxon>
        <taxon>Tracheophyta</taxon>
        <taxon>Spermatophyta</taxon>
        <taxon>Magnoliopsida</taxon>
        <taxon>eudicotyledons</taxon>
        <taxon>Gunneridae</taxon>
        <taxon>Pentapetalae</taxon>
        <taxon>rosids</taxon>
        <taxon>Vitales</taxon>
        <taxon>Vitaceae</taxon>
        <taxon>Viteae</taxon>
        <taxon>Vitis</taxon>
    </lineage>
</organism>
<keyword evidence="12" id="KW-1185">Reference proteome</keyword>
<keyword evidence="7" id="KW-0325">Glycoprotein</keyword>
<keyword evidence="8 9" id="KW-0464">Manganese</keyword>
<accession>A0ABY9DL45</accession>
<keyword evidence="4 9" id="KW-0964">Secreted</keyword>
<evidence type="ECO:0000313" key="11">
    <source>
        <dbReference type="EMBL" id="WKA07783.1"/>
    </source>
</evidence>
<feature type="signal peptide" evidence="9">
    <location>
        <begin position="1"/>
        <end position="22"/>
    </location>
</feature>
<proteinExistence type="inferred from homology"/>
<protein>
    <recommendedName>
        <fullName evidence="9">Germin-like protein</fullName>
    </recommendedName>
</protein>
<gene>
    <name evidence="11" type="ORF">VitviT2T_025561</name>
</gene>
<evidence type="ECO:0000256" key="6">
    <source>
        <dbReference type="ARBA" id="ARBA00023157"/>
    </source>
</evidence>
<dbReference type="SUPFAM" id="SSF51182">
    <property type="entry name" value="RmlC-like cupins"/>
    <property type="match status" value="1"/>
</dbReference>